<feature type="non-terminal residue" evidence="2">
    <location>
        <position position="89"/>
    </location>
</feature>
<dbReference type="OrthoDB" id="7468926at2759"/>
<protein>
    <recommendedName>
        <fullName evidence="1">Bro-N domain-containing protein</fullName>
    </recommendedName>
</protein>
<dbReference type="Proteomes" id="UP000236333">
    <property type="component" value="Unassembled WGS sequence"/>
</dbReference>
<feature type="domain" description="Bro-N" evidence="1">
    <location>
        <begin position="1"/>
        <end position="89"/>
    </location>
</feature>
<dbReference type="Pfam" id="PF02498">
    <property type="entry name" value="Bro-N"/>
    <property type="match status" value="1"/>
</dbReference>
<name>A0A2J7ZNW6_9CHLO</name>
<keyword evidence="3" id="KW-1185">Reference proteome</keyword>
<dbReference type="SMART" id="SM01040">
    <property type="entry name" value="Bro-N"/>
    <property type="match status" value="1"/>
</dbReference>
<dbReference type="PROSITE" id="PS51750">
    <property type="entry name" value="BRO_N"/>
    <property type="match status" value="1"/>
</dbReference>
<gene>
    <name evidence="2" type="ORF">TSOC_012182</name>
</gene>
<evidence type="ECO:0000259" key="1">
    <source>
        <dbReference type="PROSITE" id="PS51750"/>
    </source>
</evidence>
<comment type="caution">
    <text evidence="2">The sequence shown here is derived from an EMBL/GenBank/DDBJ whole genome shotgun (WGS) entry which is preliminary data.</text>
</comment>
<dbReference type="EMBL" id="PGGS01000751">
    <property type="protein sequence ID" value="PNH01959.1"/>
    <property type="molecule type" value="Genomic_DNA"/>
</dbReference>
<dbReference type="InterPro" id="IPR003497">
    <property type="entry name" value="BRO_N_domain"/>
</dbReference>
<accession>A0A2J7ZNW6</accession>
<organism evidence="2 3">
    <name type="scientific">Tetrabaena socialis</name>
    <dbReference type="NCBI Taxonomy" id="47790"/>
    <lineage>
        <taxon>Eukaryota</taxon>
        <taxon>Viridiplantae</taxon>
        <taxon>Chlorophyta</taxon>
        <taxon>core chlorophytes</taxon>
        <taxon>Chlorophyceae</taxon>
        <taxon>CS clade</taxon>
        <taxon>Chlamydomonadales</taxon>
        <taxon>Tetrabaenaceae</taxon>
        <taxon>Tetrabaena</taxon>
    </lineage>
</organism>
<reference evidence="2 3" key="1">
    <citation type="journal article" date="2017" name="Mol. Biol. Evol.">
        <title>The 4-celled Tetrabaena socialis nuclear genome reveals the essential components for genetic control of cell number at the origin of multicellularity in the volvocine lineage.</title>
        <authorList>
            <person name="Featherston J."/>
            <person name="Arakaki Y."/>
            <person name="Hanschen E.R."/>
            <person name="Ferris P.J."/>
            <person name="Michod R.E."/>
            <person name="Olson B.J.S.C."/>
            <person name="Nozaki H."/>
            <person name="Durand P.M."/>
        </authorList>
    </citation>
    <scope>NUCLEOTIDE SEQUENCE [LARGE SCALE GENOMIC DNA]</scope>
    <source>
        <strain evidence="2 3">NIES-571</strain>
    </source>
</reference>
<sequence>MEVAKLFQNASLQVTINIRGTEEDPMFQANQIGKLLGLVNIRESLKDFDEDELRVSTTDTSAGQRTALFLTQLGLYRLLCQSRKPVFWA</sequence>
<evidence type="ECO:0000313" key="3">
    <source>
        <dbReference type="Proteomes" id="UP000236333"/>
    </source>
</evidence>
<evidence type="ECO:0000313" key="2">
    <source>
        <dbReference type="EMBL" id="PNH01959.1"/>
    </source>
</evidence>
<proteinExistence type="predicted"/>
<dbReference type="AlphaFoldDB" id="A0A2J7ZNW6"/>